<gene>
    <name evidence="1" type="ORF">SAMN05192533_102431</name>
</gene>
<protein>
    <submittedName>
        <fullName evidence="1">Uncharacterized protein</fullName>
    </submittedName>
</protein>
<evidence type="ECO:0000313" key="1">
    <source>
        <dbReference type="EMBL" id="SEM38836.1"/>
    </source>
</evidence>
<sequence length="61" mass="7103">MAQLMNWAILFLVKITDTKGGGQIELHFGLHFQVLRQETKPVTLGRFFVMIRFDLPAYSYD</sequence>
<dbReference type="AlphaFoldDB" id="A0A1H7XY04"/>
<accession>A0A1H7XY04</accession>
<dbReference type="Proteomes" id="UP000198553">
    <property type="component" value="Unassembled WGS sequence"/>
</dbReference>
<keyword evidence="2" id="KW-1185">Reference proteome</keyword>
<organism evidence="1 2">
    <name type="scientific">Mesobacillus persicus</name>
    <dbReference type="NCBI Taxonomy" id="930146"/>
    <lineage>
        <taxon>Bacteria</taxon>
        <taxon>Bacillati</taxon>
        <taxon>Bacillota</taxon>
        <taxon>Bacilli</taxon>
        <taxon>Bacillales</taxon>
        <taxon>Bacillaceae</taxon>
        <taxon>Mesobacillus</taxon>
    </lineage>
</organism>
<name>A0A1H7XY04_9BACI</name>
<proteinExistence type="predicted"/>
<reference evidence="2" key="1">
    <citation type="submission" date="2016-10" db="EMBL/GenBank/DDBJ databases">
        <authorList>
            <person name="Varghese N."/>
            <person name="Submissions S."/>
        </authorList>
    </citation>
    <scope>NUCLEOTIDE SEQUENCE [LARGE SCALE GENOMIC DNA]</scope>
    <source>
        <strain evidence="2">B48,IBRC-M 10115,DSM 25386,CECT 8001</strain>
    </source>
</reference>
<dbReference type="EMBL" id="FOBW01000002">
    <property type="protein sequence ID" value="SEM38836.1"/>
    <property type="molecule type" value="Genomic_DNA"/>
</dbReference>
<evidence type="ECO:0000313" key="2">
    <source>
        <dbReference type="Proteomes" id="UP000198553"/>
    </source>
</evidence>